<evidence type="ECO:0000313" key="1">
    <source>
        <dbReference type="EMBL" id="GIX85013.1"/>
    </source>
</evidence>
<proteinExistence type="predicted"/>
<dbReference type="AlphaFoldDB" id="A0AAV4NKJ5"/>
<evidence type="ECO:0000313" key="2">
    <source>
        <dbReference type="Proteomes" id="UP001054945"/>
    </source>
</evidence>
<name>A0AAV4NKJ5_CAEEX</name>
<keyword evidence="2" id="KW-1185">Reference proteome</keyword>
<protein>
    <submittedName>
        <fullName evidence="1">Uncharacterized protein</fullName>
    </submittedName>
</protein>
<gene>
    <name evidence="1" type="ORF">CEXT_638031</name>
</gene>
<accession>A0AAV4NKJ5</accession>
<organism evidence="1 2">
    <name type="scientific">Caerostris extrusa</name>
    <name type="common">Bark spider</name>
    <name type="synonym">Caerostris bankana</name>
    <dbReference type="NCBI Taxonomy" id="172846"/>
    <lineage>
        <taxon>Eukaryota</taxon>
        <taxon>Metazoa</taxon>
        <taxon>Ecdysozoa</taxon>
        <taxon>Arthropoda</taxon>
        <taxon>Chelicerata</taxon>
        <taxon>Arachnida</taxon>
        <taxon>Araneae</taxon>
        <taxon>Araneomorphae</taxon>
        <taxon>Entelegynae</taxon>
        <taxon>Araneoidea</taxon>
        <taxon>Araneidae</taxon>
        <taxon>Caerostris</taxon>
    </lineage>
</organism>
<reference evidence="1 2" key="1">
    <citation type="submission" date="2021-06" db="EMBL/GenBank/DDBJ databases">
        <title>Caerostris extrusa draft genome.</title>
        <authorList>
            <person name="Kono N."/>
            <person name="Arakawa K."/>
        </authorList>
    </citation>
    <scope>NUCLEOTIDE SEQUENCE [LARGE SCALE GENOMIC DNA]</scope>
</reference>
<dbReference type="Proteomes" id="UP001054945">
    <property type="component" value="Unassembled WGS sequence"/>
</dbReference>
<dbReference type="EMBL" id="BPLR01021021">
    <property type="protein sequence ID" value="GIX85013.1"/>
    <property type="molecule type" value="Genomic_DNA"/>
</dbReference>
<comment type="caution">
    <text evidence="1">The sequence shown here is derived from an EMBL/GenBank/DDBJ whole genome shotgun (WGS) entry which is preliminary data.</text>
</comment>
<sequence length="86" mass="9586">MNFINESFHSLFLRSLRTGGRGAVKRTGVGKPVFPLSDADQKGFQRGRVTTPSTQPHYEHGFTSFHCASNGMATSGCHYLIQQWKL</sequence>